<evidence type="ECO:0000256" key="3">
    <source>
        <dbReference type="ARBA" id="ARBA00011270"/>
    </source>
</evidence>
<comment type="caution">
    <text evidence="11">The sequence shown here is derived from an EMBL/GenBank/DDBJ whole genome shotgun (WGS) entry which is preliminary data.</text>
</comment>
<comment type="similarity">
    <text evidence="9 10">Belongs to the TrpA family.</text>
</comment>
<keyword evidence="12" id="KW-1185">Reference proteome</keyword>
<feature type="active site" description="Proton acceptor" evidence="9">
    <location>
        <position position="49"/>
    </location>
</feature>
<dbReference type="HAMAP" id="MF_00131">
    <property type="entry name" value="Trp_synth_alpha"/>
    <property type="match status" value="1"/>
</dbReference>
<dbReference type="InterPro" id="IPR011060">
    <property type="entry name" value="RibuloseP-bd_barrel"/>
</dbReference>
<organism evidence="11 12">
    <name type="scientific">Pantoea cypripedii</name>
    <name type="common">Pectobacterium cypripedii</name>
    <name type="synonym">Erwinia cypripedii</name>
    <dbReference type="NCBI Taxonomy" id="55209"/>
    <lineage>
        <taxon>Bacteria</taxon>
        <taxon>Pseudomonadati</taxon>
        <taxon>Pseudomonadota</taxon>
        <taxon>Gammaproteobacteria</taxon>
        <taxon>Enterobacterales</taxon>
        <taxon>Erwiniaceae</taxon>
        <taxon>Pantoea</taxon>
    </lineage>
</organism>
<dbReference type="AlphaFoldDB" id="A0A1X1ELH0"/>
<feature type="active site" description="Proton acceptor" evidence="9">
    <location>
        <position position="60"/>
    </location>
</feature>
<dbReference type="Proteomes" id="UP000193749">
    <property type="component" value="Unassembled WGS sequence"/>
</dbReference>
<evidence type="ECO:0000256" key="2">
    <source>
        <dbReference type="ARBA" id="ARBA00004733"/>
    </source>
</evidence>
<dbReference type="InterPro" id="IPR002028">
    <property type="entry name" value="Trp_synthase_suA"/>
</dbReference>
<evidence type="ECO:0000256" key="7">
    <source>
        <dbReference type="ARBA" id="ARBA00023239"/>
    </source>
</evidence>
<dbReference type="EMBL" id="MLJI01000002">
    <property type="protein sequence ID" value="ORM89761.1"/>
    <property type="molecule type" value="Genomic_DNA"/>
</dbReference>
<dbReference type="SUPFAM" id="SSF51366">
    <property type="entry name" value="Ribulose-phoshate binding barrel"/>
    <property type="match status" value="1"/>
</dbReference>
<keyword evidence="6 9" id="KW-0057">Aromatic amino acid biosynthesis</keyword>
<dbReference type="NCBIfam" id="TIGR00262">
    <property type="entry name" value="trpA"/>
    <property type="match status" value="1"/>
</dbReference>
<dbReference type="InterPro" id="IPR013785">
    <property type="entry name" value="Aldolase_TIM"/>
</dbReference>
<dbReference type="STRING" id="55209.HA50_24485"/>
<evidence type="ECO:0000256" key="8">
    <source>
        <dbReference type="ARBA" id="ARBA00049047"/>
    </source>
</evidence>
<proteinExistence type="inferred from homology"/>
<dbReference type="UniPathway" id="UPA00035">
    <property type="reaction ID" value="UER00044"/>
</dbReference>
<keyword evidence="4 9" id="KW-0028">Amino-acid biosynthesis</keyword>
<comment type="catalytic activity">
    <reaction evidence="8 9">
        <text>(1S,2R)-1-C-(indol-3-yl)glycerol 3-phosphate + L-serine = D-glyceraldehyde 3-phosphate + L-tryptophan + H2O</text>
        <dbReference type="Rhea" id="RHEA:10532"/>
        <dbReference type="ChEBI" id="CHEBI:15377"/>
        <dbReference type="ChEBI" id="CHEBI:33384"/>
        <dbReference type="ChEBI" id="CHEBI:57912"/>
        <dbReference type="ChEBI" id="CHEBI:58866"/>
        <dbReference type="ChEBI" id="CHEBI:59776"/>
        <dbReference type="EC" id="4.2.1.20"/>
    </reaction>
</comment>
<dbReference type="EC" id="4.2.1.20" evidence="9"/>
<accession>A0A1X1ELH0</accession>
<evidence type="ECO:0000256" key="10">
    <source>
        <dbReference type="RuleBase" id="RU003662"/>
    </source>
</evidence>
<evidence type="ECO:0000256" key="9">
    <source>
        <dbReference type="HAMAP-Rule" id="MF_00131"/>
    </source>
</evidence>
<dbReference type="RefSeq" id="WP_084879481.1">
    <property type="nucleotide sequence ID" value="NZ_JAGGMY010000005.1"/>
</dbReference>
<dbReference type="OrthoDB" id="9804578at2"/>
<evidence type="ECO:0000313" key="11">
    <source>
        <dbReference type="EMBL" id="ORM89761.1"/>
    </source>
</evidence>
<name>A0A1X1ELH0_PANCY</name>
<dbReference type="GO" id="GO:0004834">
    <property type="term" value="F:tryptophan synthase activity"/>
    <property type="evidence" value="ECO:0007669"/>
    <property type="project" value="UniProtKB-UniRule"/>
</dbReference>
<dbReference type="CDD" id="cd04724">
    <property type="entry name" value="Tryptophan_synthase_alpha"/>
    <property type="match status" value="1"/>
</dbReference>
<keyword evidence="7 9" id="KW-0456">Lyase</keyword>
<dbReference type="Gene3D" id="3.20.20.70">
    <property type="entry name" value="Aldolase class I"/>
    <property type="match status" value="1"/>
</dbReference>
<comment type="pathway">
    <text evidence="2 9">Amino-acid biosynthesis; L-tryptophan biosynthesis; L-tryptophan from chorismate: step 5/5.</text>
</comment>
<keyword evidence="5 9" id="KW-0822">Tryptophan biosynthesis</keyword>
<sequence length="269" mass="28838">MDRYKIMFDRLEQNKEGAFVPYVTLGDPNPELSFAIIETLINAGADAVELGIPFSDPLADGPVIQASAIRALQAGATSAACFDILTRLRARHPHIPIGLLMYANLVFTNGISHFYKRCAQAGVDSVLIGDVPVEESKEFREAAESSGISTVFFAPPNADMATLEAVSGYGGGYTYLLSRAGVTSVENKAGLPSPHILEALRRFNAPPAMLGFGISMPAQVREVMKSGIAGVISGSAVVKIIERNINAPDTMLAELYSFVRSMKEATRNQ</sequence>
<protein>
    <recommendedName>
        <fullName evidence="9">Tryptophan synthase alpha chain</fullName>
        <ecNumber evidence="9">4.2.1.20</ecNumber>
    </recommendedName>
</protein>
<comment type="function">
    <text evidence="1 9">The alpha subunit is responsible for the aldol cleavage of indoleglycerol phosphate to indole and glyceraldehyde 3-phosphate.</text>
</comment>
<comment type="subunit">
    <text evidence="3 9">Tetramer of two alpha and two beta chains.</text>
</comment>
<evidence type="ECO:0000313" key="12">
    <source>
        <dbReference type="Proteomes" id="UP000193749"/>
    </source>
</evidence>
<dbReference type="Pfam" id="PF00290">
    <property type="entry name" value="Trp_syntA"/>
    <property type="match status" value="1"/>
</dbReference>
<reference evidence="11 12" key="1">
    <citation type="journal article" date="2017" name="Antonie Van Leeuwenhoek">
        <title>Phylogenomic resolution of the bacterial genus Pantoea and its relationship with Erwinia and Tatumella.</title>
        <authorList>
            <person name="Palmer M."/>
            <person name="Steenkamp E.T."/>
            <person name="Coetzee M.P."/>
            <person name="Chan W.Y."/>
            <person name="van Zyl E."/>
            <person name="De Maayer P."/>
            <person name="Coutinho T.A."/>
            <person name="Blom J."/>
            <person name="Smits T.H."/>
            <person name="Duffy B."/>
            <person name="Venter S.N."/>
        </authorList>
    </citation>
    <scope>NUCLEOTIDE SEQUENCE [LARGE SCALE GENOMIC DNA]</scope>
    <source>
        <strain evidence="11 12">LMG 2657</strain>
    </source>
</reference>
<evidence type="ECO:0000256" key="4">
    <source>
        <dbReference type="ARBA" id="ARBA00022605"/>
    </source>
</evidence>
<gene>
    <name evidence="9" type="primary">trpA</name>
    <name evidence="11" type="ORF">HA50_24485</name>
</gene>
<dbReference type="FunFam" id="3.20.20.70:FF:000037">
    <property type="entry name" value="Tryptophan synthase alpha chain"/>
    <property type="match status" value="1"/>
</dbReference>
<dbReference type="InterPro" id="IPR018204">
    <property type="entry name" value="Trp_synthase_alpha_AS"/>
</dbReference>
<evidence type="ECO:0000256" key="6">
    <source>
        <dbReference type="ARBA" id="ARBA00023141"/>
    </source>
</evidence>
<dbReference type="GO" id="GO:0005829">
    <property type="term" value="C:cytosol"/>
    <property type="evidence" value="ECO:0007669"/>
    <property type="project" value="TreeGrafter"/>
</dbReference>
<evidence type="ECO:0000256" key="5">
    <source>
        <dbReference type="ARBA" id="ARBA00022822"/>
    </source>
</evidence>
<evidence type="ECO:0000256" key="1">
    <source>
        <dbReference type="ARBA" id="ARBA00003365"/>
    </source>
</evidence>
<dbReference type="PROSITE" id="PS00167">
    <property type="entry name" value="TRP_SYNTHASE_ALPHA"/>
    <property type="match status" value="1"/>
</dbReference>
<dbReference type="PANTHER" id="PTHR43406:SF1">
    <property type="entry name" value="TRYPTOPHAN SYNTHASE ALPHA CHAIN, CHLOROPLASTIC"/>
    <property type="match status" value="1"/>
</dbReference>
<dbReference type="PANTHER" id="PTHR43406">
    <property type="entry name" value="TRYPTOPHAN SYNTHASE, ALPHA CHAIN"/>
    <property type="match status" value="1"/>
</dbReference>